<evidence type="ECO:0000256" key="3">
    <source>
        <dbReference type="ARBA" id="ARBA00022840"/>
    </source>
</evidence>
<dbReference type="Pfam" id="PF08402">
    <property type="entry name" value="TOBE_2"/>
    <property type="match status" value="1"/>
</dbReference>
<comment type="caution">
    <text evidence="5">The sequence shown here is derived from an EMBL/GenBank/DDBJ whole genome shotgun (WGS) entry which is preliminary data.</text>
</comment>
<sequence>MTPACTYRPIMDDSATPILEVANVTKRFGKFTAVNDVSFKIADGEFFTLVGPSGSGKTTLLRMLVGMEKPTTGELRLRGKIVNDLAPNKRPTCMVFQSLALFPHMTVGKNVEFPLAIRGERESERRTRAWELLKLLHLDPNRYYDKNVTQCSGGERQRVALARALAYDPDILFFDEPLSALDARLRKTLQKELKDIQRSTKKTFCYVTHSLEEAMVMSDRVAILRAGMIEQIGQPDEIYASPKNAFVAEFMGEVNLLDITASGGTTAEWDTGRKPLVLNLPAPLDAGTKRKLLIRPESLRFIDPGETAGNTVPVRILNQFSLGSRVQYHVEVVPGCTLTVERLREERASGTDTILGWDLADSQILES</sequence>
<keyword evidence="3 5" id="KW-0067">ATP-binding</keyword>
<organism evidence="5 6">
    <name type="scientific">Rariglobus hedericola</name>
    <dbReference type="NCBI Taxonomy" id="2597822"/>
    <lineage>
        <taxon>Bacteria</taxon>
        <taxon>Pseudomonadati</taxon>
        <taxon>Verrucomicrobiota</taxon>
        <taxon>Opitutia</taxon>
        <taxon>Opitutales</taxon>
        <taxon>Opitutaceae</taxon>
        <taxon>Rariglobus</taxon>
    </lineage>
</organism>
<feature type="domain" description="ABC transporter" evidence="4">
    <location>
        <begin position="19"/>
        <end position="251"/>
    </location>
</feature>
<keyword evidence="2" id="KW-0547">Nucleotide-binding</keyword>
<dbReference type="RefSeq" id="WP_144354012.1">
    <property type="nucleotide sequence ID" value="NZ_CBCRVV010000004.1"/>
</dbReference>
<protein>
    <submittedName>
        <fullName evidence="5">ABC transporter ATP-binding protein</fullName>
    </submittedName>
</protein>
<dbReference type="OrthoDB" id="9790614at2"/>
<dbReference type="SUPFAM" id="SSF50331">
    <property type="entry name" value="MOP-like"/>
    <property type="match status" value="1"/>
</dbReference>
<dbReference type="SMART" id="SM00382">
    <property type="entry name" value="AAA"/>
    <property type="match status" value="1"/>
</dbReference>
<reference evidence="5 6" key="1">
    <citation type="submission" date="2019-07" db="EMBL/GenBank/DDBJ databases">
        <title>Description of 53C-WASEF.</title>
        <authorList>
            <person name="Pitt A."/>
            <person name="Hahn M.W."/>
        </authorList>
    </citation>
    <scope>NUCLEOTIDE SEQUENCE [LARGE SCALE GENOMIC DNA]</scope>
    <source>
        <strain evidence="5 6">53C-WASEF</strain>
    </source>
</reference>
<dbReference type="InterPro" id="IPR027417">
    <property type="entry name" value="P-loop_NTPase"/>
</dbReference>
<dbReference type="InterPro" id="IPR008995">
    <property type="entry name" value="Mo/tungstate-bd_C_term_dom"/>
</dbReference>
<evidence type="ECO:0000313" key="6">
    <source>
        <dbReference type="Proteomes" id="UP000315648"/>
    </source>
</evidence>
<dbReference type="InterPro" id="IPR050093">
    <property type="entry name" value="ABC_SmlMolc_Importer"/>
</dbReference>
<proteinExistence type="predicted"/>
<keyword evidence="6" id="KW-1185">Reference proteome</keyword>
<evidence type="ECO:0000256" key="2">
    <source>
        <dbReference type="ARBA" id="ARBA00022741"/>
    </source>
</evidence>
<dbReference type="PROSITE" id="PS00211">
    <property type="entry name" value="ABC_TRANSPORTER_1"/>
    <property type="match status" value="1"/>
</dbReference>
<evidence type="ECO:0000313" key="5">
    <source>
        <dbReference type="EMBL" id="TSJ75739.1"/>
    </source>
</evidence>
<dbReference type="PANTHER" id="PTHR42781">
    <property type="entry name" value="SPERMIDINE/PUTRESCINE IMPORT ATP-BINDING PROTEIN POTA"/>
    <property type="match status" value="1"/>
</dbReference>
<dbReference type="InterPro" id="IPR003439">
    <property type="entry name" value="ABC_transporter-like_ATP-bd"/>
</dbReference>
<dbReference type="FunFam" id="3.40.50.300:FF:000425">
    <property type="entry name" value="Probable ABC transporter, ATP-binding subunit"/>
    <property type="match status" value="1"/>
</dbReference>
<dbReference type="GO" id="GO:0015697">
    <property type="term" value="P:quaternary ammonium group transport"/>
    <property type="evidence" value="ECO:0007669"/>
    <property type="project" value="UniProtKB-ARBA"/>
</dbReference>
<dbReference type="GO" id="GO:0016887">
    <property type="term" value="F:ATP hydrolysis activity"/>
    <property type="evidence" value="ECO:0007669"/>
    <property type="project" value="InterPro"/>
</dbReference>
<evidence type="ECO:0000259" key="4">
    <source>
        <dbReference type="PROSITE" id="PS50893"/>
    </source>
</evidence>
<name>A0A556QGH0_9BACT</name>
<dbReference type="Pfam" id="PF00005">
    <property type="entry name" value="ABC_tran"/>
    <property type="match status" value="1"/>
</dbReference>
<dbReference type="InterPro" id="IPR003593">
    <property type="entry name" value="AAA+_ATPase"/>
</dbReference>
<evidence type="ECO:0000256" key="1">
    <source>
        <dbReference type="ARBA" id="ARBA00022448"/>
    </source>
</evidence>
<dbReference type="InterPro" id="IPR013611">
    <property type="entry name" value="Transp-assoc_OB_typ2"/>
</dbReference>
<dbReference type="PANTHER" id="PTHR42781:SF4">
    <property type="entry name" value="SPERMIDINE_PUTRESCINE IMPORT ATP-BINDING PROTEIN POTA"/>
    <property type="match status" value="1"/>
</dbReference>
<dbReference type="AlphaFoldDB" id="A0A556QGH0"/>
<dbReference type="GO" id="GO:0043190">
    <property type="term" value="C:ATP-binding cassette (ABC) transporter complex"/>
    <property type="evidence" value="ECO:0007669"/>
    <property type="project" value="InterPro"/>
</dbReference>
<keyword evidence="1" id="KW-0813">Transport</keyword>
<dbReference type="SUPFAM" id="SSF52540">
    <property type="entry name" value="P-loop containing nucleoside triphosphate hydrolases"/>
    <property type="match status" value="1"/>
</dbReference>
<gene>
    <name evidence="5" type="ORF">FPL22_15850</name>
</gene>
<dbReference type="GO" id="GO:0005524">
    <property type="term" value="F:ATP binding"/>
    <property type="evidence" value="ECO:0007669"/>
    <property type="project" value="UniProtKB-KW"/>
</dbReference>
<dbReference type="Gene3D" id="2.40.50.100">
    <property type="match status" value="1"/>
</dbReference>
<dbReference type="Gene3D" id="3.40.50.300">
    <property type="entry name" value="P-loop containing nucleotide triphosphate hydrolases"/>
    <property type="match status" value="1"/>
</dbReference>
<dbReference type="InterPro" id="IPR017871">
    <property type="entry name" value="ABC_transporter-like_CS"/>
</dbReference>
<dbReference type="GO" id="GO:0022857">
    <property type="term" value="F:transmembrane transporter activity"/>
    <property type="evidence" value="ECO:0007669"/>
    <property type="project" value="InterPro"/>
</dbReference>
<accession>A0A556QGH0</accession>
<dbReference type="Proteomes" id="UP000315648">
    <property type="component" value="Unassembled WGS sequence"/>
</dbReference>
<dbReference type="PROSITE" id="PS50893">
    <property type="entry name" value="ABC_TRANSPORTER_2"/>
    <property type="match status" value="1"/>
</dbReference>
<dbReference type="EMBL" id="VMBG01000003">
    <property type="protein sequence ID" value="TSJ75739.1"/>
    <property type="molecule type" value="Genomic_DNA"/>
</dbReference>